<dbReference type="CTD" id="9603"/>
<dbReference type="Gene3D" id="1.10.880.10">
    <property type="entry name" value="Transcription factor, Skn-1-like, DNA-binding domain"/>
    <property type="match status" value="1"/>
</dbReference>
<dbReference type="InterPro" id="IPR004827">
    <property type="entry name" value="bZIP"/>
</dbReference>
<dbReference type="InterPro" id="IPR047167">
    <property type="entry name" value="NFE2-like"/>
</dbReference>
<evidence type="ECO:0000256" key="2">
    <source>
        <dbReference type="ARBA" id="ARBA00023015"/>
    </source>
</evidence>
<evidence type="ECO:0000313" key="10">
    <source>
        <dbReference type="RefSeq" id="XP_025023498.1"/>
    </source>
</evidence>
<evidence type="ECO:0000256" key="4">
    <source>
        <dbReference type="ARBA" id="ARBA00023159"/>
    </source>
</evidence>
<feature type="domain" description="BZIP" evidence="8">
    <location>
        <begin position="451"/>
        <end position="514"/>
    </location>
</feature>
<keyword evidence="4" id="KW-0010">Activator</keyword>
<protein>
    <submittedName>
        <fullName evidence="10">Nuclear factor erythroid 2-related factor 3</fullName>
    </submittedName>
</protein>
<dbReference type="GO" id="GO:0000978">
    <property type="term" value="F:RNA polymerase II cis-regulatory region sequence-specific DNA binding"/>
    <property type="evidence" value="ECO:0007669"/>
    <property type="project" value="InterPro"/>
</dbReference>
<accession>A0A9F5N0I8</accession>
<dbReference type="OrthoDB" id="7458135at2759"/>
<keyword evidence="3" id="KW-0238">DNA-binding</keyword>
<dbReference type="GO" id="GO:0005634">
    <property type="term" value="C:nucleus"/>
    <property type="evidence" value="ECO:0007669"/>
    <property type="project" value="TreeGrafter"/>
</dbReference>
<evidence type="ECO:0000256" key="7">
    <source>
        <dbReference type="SAM" id="MobiDB-lite"/>
    </source>
</evidence>
<dbReference type="PANTHER" id="PTHR24411">
    <property type="entry name" value="NUCLEAR FACTOR ERYTHROID 2-RELATED FACTOR"/>
    <property type="match status" value="1"/>
</dbReference>
<evidence type="ECO:0000256" key="3">
    <source>
        <dbReference type="ARBA" id="ARBA00023125"/>
    </source>
</evidence>
<evidence type="ECO:0000259" key="8">
    <source>
        <dbReference type="PROSITE" id="PS50217"/>
    </source>
</evidence>
<dbReference type="InterPro" id="IPR046347">
    <property type="entry name" value="bZIP_sf"/>
</dbReference>
<dbReference type="AlphaFoldDB" id="A0A9F5N0I8"/>
<dbReference type="SUPFAM" id="SSF47454">
    <property type="entry name" value="A DNA-binding domain in eukaryotic transcription factors"/>
    <property type="match status" value="1"/>
</dbReference>
<feature type="compositionally biased region" description="Basic and acidic residues" evidence="7">
    <location>
        <begin position="106"/>
        <end position="130"/>
    </location>
</feature>
<dbReference type="PROSITE" id="PS00036">
    <property type="entry name" value="BZIP_BASIC"/>
    <property type="match status" value="1"/>
</dbReference>
<feature type="region of interest" description="Disordered" evidence="7">
    <location>
        <begin position="106"/>
        <end position="132"/>
    </location>
</feature>
<dbReference type="OMA" id="QQMWMKK"/>
<keyword evidence="5" id="KW-0804">Transcription</keyword>
<sequence length="559" mass="64631">MKTSRGDRSRRSEEYWRQANLLLSLALVGFRGKFLSRLPLLSPKEDSKVLERLLRLREARALGTPSFPASRVAAWLAQEEDEIVDLKGRQEYLEYCYLLPRGNEHSESQEEEGQRECDKSEQVDWKERENPTSISLNHRSTIDSSFSLEGYFPQLTSLSEIALEVRFTFNTHRNFFFCFAPFQEHVSNSGGVNLTNFQNPIDLAQAINHDVSLHDATVMGSDHPNVTNAERKNLERLEILPDLNTFPTNGTNMLELFAYDNCCRNLTNQDFFFSLNESGFEEINFTSLTMEENFDSAETCVFEEQDSDSGPSLNLNYSNSSFVFTYNKDAKFGASDNSGVTGDNCLEHSKYCHTEYQSSYDYGTESLVGVFHDHTYNQNTQQLTLSVSQDYFRWPEESKRTEIERDTNLDDEYRAKALRIPFSVNDIVTLPVDSFNSMLSNYYLTDNQLSLIRDIRRRGKNKVAAQNCRKRKLDAIMNLKDEVCHLQMQMERLKKQKARYKRSISNIKQKLNDLCWYFFSKLRDDQGTTVNPSQYVLQCCGDGTIFILPEKEVNLEPKH</sequence>
<proteinExistence type="inferred from homology"/>
<dbReference type="SUPFAM" id="SSF57959">
    <property type="entry name" value="Leucine zipper domain"/>
    <property type="match status" value="1"/>
</dbReference>
<dbReference type="PROSITE" id="PS50217">
    <property type="entry name" value="BZIP"/>
    <property type="match status" value="1"/>
</dbReference>
<dbReference type="RefSeq" id="XP_025023498.1">
    <property type="nucleotide sequence ID" value="XM_025167730.1"/>
</dbReference>
<dbReference type="Proteomes" id="UP000695026">
    <property type="component" value="Unplaced"/>
</dbReference>
<dbReference type="InterPro" id="IPR004826">
    <property type="entry name" value="bZIP_Maf"/>
</dbReference>
<dbReference type="CDD" id="cd14720">
    <property type="entry name" value="bZIP_NFE2-like"/>
    <property type="match status" value="1"/>
</dbReference>
<gene>
    <name evidence="10" type="primary">NFE2L3</name>
</gene>
<dbReference type="InterPro" id="IPR008917">
    <property type="entry name" value="TF_DNA-bd_sf"/>
</dbReference>
<keyword evidence="9" id="KW-1185">Reference proteome</keyword>
<evidence type="ECO:0000256" key="1">
    <source>
        <dbReference type="ARBA" id="ARBA00008157"/>
    </source>
</evidence>
<dbReference type="KEGG" id="pbi:103054292"/>
<name>A0A9F5N0I8_PYTBI</name>
<dbReference type="GO" id="GO:0000981">
    <property type="term" value="F:DNA-binding transcription factor activity, RNA polymerase II-specific"/>
    <property type="evidence" value="ECO:0007669"/>
    <property type="project" value="TreeGrafter"/>
</dbReference>
<dbReference type="Pfam" id="PF03131">
    <property type="entry name" value="bZIP_Maf"/>
    <property type="match status" value="1"/>
</dbReference>
<keyword evidence="6" id="KW-0539">Nucleus</keyword>
<dbReference type="GeneID" id="103054292"/>
<evidence type="ECO:0000256" key="6">
    <source>
        <dbReference type="ARBA" id="ARBA00023242"/>
    </source>
</evidence>
<reference evidence="10" key="1">
    <citation type="submission" date="2025-08" db="UniProtKB">
        <authorList>
            <consortium name="RefSeq"/>
        </authorList>
    </citation>
    <scope>IDENTIFICATION</scope>
    <source>
        <tissue evidence="10">Liver</tissue>
    </source>
</reference>
<keyword evidence="2" id="KW-0805">Transcription regulation</keyword>
<evidence type="ECO:0000313" key="9">
    <source>
        <dbReference type="Proteomes" id="UP000695026"/>
    </source>
</evidence>
<comment type="similarity">
    <text evidence="1">Belongs to the bZIP family. CNC subfamily.</text>
</comment>
<dbReference type="SMART" id="SM00338">
    <property type="entry name" value="BRLZ"/>
    <property type="match status" value="1"/>
</dbReference>
<dbReference type="PANTHER" id="PTHR24411:SF8">
    <property type="entry name" value="NUCLEAR FACTOR ERYTHROID 2-RELATED FACTOR 3"/>
    <property type="match status" value="1"/>
</dbReference>
<organism evidence="9 10">
    <name type="scientific">Python bivittatus</name>
    <name type="common">Burmese python</name>
    <name type="synonym">Python molurus bivittatus</name>
    <dbReference type="NCBI Taxonomy" id="176946"/>
    <lineage>
        <taxon>Eukaryota</taxon>
        <taxon>Metazoa</taxon>
        <taxon>Chordata</taxon>
        <taxon>Craniata</taxon>
        <taxon>Vertebrata</taxon>
        <taxon>Euteleostomi</taxon>
        <taxon>Lepidosauria</taxon>
        <taxon>Squamata</taxon>
        <taxon>Bifurcata</taxon>
        <taxon>Unidentata</taxon>
        <taxon>Episquamata</taxon>
        <taxon>Toxicofera</taxon>
        <taxon>Serpentes</taxon>
        <taxon>Henophidia</taxon>
        <taxon>Pythonidae</taxon>
        <taxon>Python</taxon>
    </lineage>
</organism>
<evidence type="ECO:0000256" key="5">
    <source>
        <dbReference type="ARBA" id="ARBA00023163"/>
    </source>
</evidence>